<dbReference type="GO" id="GO:0000139">
    <property type="term" value="C:Golgi membrane"/>
    <property type="evidence" value="ECO:0007669"/>
    <property type="project" value="UniProtKB-SubCell"/>
</dbReference>
<dbReference type="InterPro" id="IPR015943">
    <property type="entry name" value="WD40/YVTN_repeat-like_dom_sf"/>
</dbReference>
<feature type="transmembrane region" description="Helical" evidence="22">
    <location>
        <begin position="300"/>
        <end position="322"/>
    </location>
</feature>
<evidence type="ECO:0000313" key="24">
    <source>
        <dbReference type="EMBL" id="CAJ0570304.1"/>
    </source>
</evidence>
<evidence type="ECO:0000256" key="12">
    <source>
        <dbReference type="ARBA" id="ARBA00023034"/>
    </source>
</evidence>
<protein>
    <recommendedName>
        <fullName evidence="5">Sterol regulatory element-binding protein cleavage-activating protein</fullName>
    </recommendedName>
</protein>
<dbReference type="InterPro" id="IPR053958">
    <property type="entry name" value="HMGCR/SNAP/NPC1-like_SSD"/>
</dbReference>
<keyword evidence="7 20" id="KW-0853">WD repeat</keyword>
<feature type="region of interest" description="Disordered" evidence="21">
    <location>
        <begin position="604"/>
        <end position="628"/>
    </location>
</feature>
<dbReference type="PANTHER" id="PTHR46378:SF1">
    <property type="entry name" value="STEROL REGULATORY ELEMENT-BINDING PROTEIN CLEAVAGE-ACTIVATING PROTEIN"/>
    <property type="match status" value="1"/>
</dbReference>
<evidence type="ECO:0000256" key="1">
    <source>
        <dbReference type="ARBA" id="ARBA00004477"/>
    </source>
</evidence>
<feature type="transmembrane region" description="Helical" evidence="22">
    <location>
        <begin position="405"/>
        <end position="426"/>
    </location>
</feature>
<dbReference type="PANTHER" id="PTHR46378">
    <property type="entry name" value="STEROL REGULATORY ELEMENT-BINDING PROTEIN CLEAVAGE-ACTIVATING PROTEIN"/>
    <property type="match status" value="1"/>
</dbReference>
<reference evidence="24" key="1">
    <citation type="submission" date="2023-06" db="EMBL/GenBank/DDBJ databases">
        <authorList>
            <person name="Delattre M."/>
        </authorList>
    </citation>
    <scope>NUCLEOTIDE SEQUENCE</scope>
    <source>
        <strain evidence="24">AF72</strain>
    </source>
</reference>
<evidence type="ECO:0000256" key="8">
    <source>
        <dbReference type="ARBA" id="ARBA00022692"/>
    </source>
</evidence>
<dbReference type="GO" id="GO:0032933">
    <property type="term" value="P:SREBP signaling pathway"/>
    <property type="evidence" value="ECO:0007669"/>
    <property type="project" value="InterPro"/>
</dbReference>
<evidence type="ECO:0000256" key="19">
    <source>
        <dbReference type="ARBA" id="ARBA00045958"/>
    </source>
</evidence>
<evidence type="ECO:0000256" key="16">
    <source>
        <dbReference type="ARBA" id="ARBA00023166"/>
    </source>
</evidence>
<comment type="similarity">
    <text evidence="4">Belongs to the WD repeat SCAP family.</text>
</comment>
<dbReference type="GO" id="GO:0008203">
    <property type="term" value="P:cholesterol metabolic process"/>
    <property type="evidence" value="ECO:0007669"/>
    <property type="project" value="UniProtKB-KW"/>
</dbReference>
<feature type="transmembrane region" description="Helical" evidence="22">
    <location>
        <begin position="270"/>
        <end position="288"/>
    </location>
</feature>
<feature type="transmembrane region" description="Helical" evidence="22">
    <location>
        <begin position="35"/>
        <end position="53"/>
    </location>
</feature>
<dbReference type="GO" id="GO:0032936">
    <property type="term" value="C:SREBP-SCAP complex"/>
    <property type="evidence" value="ECO:0007669"/>
    <property type="project" value="TreeGrafter"/>
</dbReference>
<dbReference type="Pfam" id="PF12349">
    <property type="entry name" value="Sterol-sensing"/>
    <property type="match status" value="1"/>
</dbReference>
<dbReference type="SUPFAM" id="SSF50978">
    <property type="entry name" value="WD40 repeat-like"/>
    <property type="match status" value="1"/>
</dbReference>
<feature type="repeat" description="WD" evidence="20">
    <location>
        <begin position="841"/>
        <end position="882"/>
    </location>
</feature>
<dbReference type="AlphaFoldDB" id="A0AA36CL19"/>
<evidence type="ECO:0000256" key="13">
    <source>
        <dbReference type="ARBA" id="ARBA00023098"/>
    </source>
</evidence>
<proteinExistence type="inferred from homology"/>
<evidence type="ECO:0000259" key="23">
    <source>
        <dbReference type="PROSITE" id="PS50156"/>
    </source>
</evidence>
<dbReference type="InterPro" id="IPR036322">
    <property type="entry name" value="WD40_repeat_dom_sf"/>
</dbReference>
<evidence type="ECO:0000256" key="15">
    <source>
        <dbReference type="ARBA" id="ARBA00023136"/>
    </source>
</evidence>
<accession>A0AA36CL19</accession>
<dbReference type="GO" id="GO:0012507">
    <property type="term" value="C:ER to Golgi transport vesicle membrane"/>
    <property type="evidence" value="ECO:0007669"/>
    <property type="project" value="UniProtKB-SubCell"/>
</dbReference>
<feature type="repeat" description="WD" evidence="20">
    <location>
        <begin position="801"/>
        <end position="831"/>
    </location>
</feature>
<evidence type="ECO:0000313" key="25">
    <source>
        <dbReference type="Proteomes" id="UP001177023"/>
    </source>
</evidence>
<evidence type="ECO:0000256" key="7">
    <source>
        <dbReference type="ARBA" id="ARBA00022574"/>
    </source>
</evidence>
<keyword evidence="17" id="KW-0325">Glycoprotein</keyword>
<keyword evidence="9" id="KW-0677">Repeat</keyword>
<keyword evidence="14" id="KW-0446">Lipid-binding</keyword>
<dbReference type="PROSITE" id="PS50082">
    <property type="entry name" value="WD_REPEATS_2"/>
    <property type="match status" value="2"/>
</dbReference>
<evidence type="ECO:0000256" key="18">
    <source>
        <dbReference type="ARBA" id="ARBA00023221"/>
    </source>
</evidence>
<evidence type="ECO:0000256" key="17">
    <source>
        <dbReference type="ARBA" id="ARBA00023180"/>
    </source>
</evidence>
<keyword evidence="8 22" id="KW-0812">Transmembrane</keyword>
<sequence length="1007" mass="113005">MNAEQRRDRRLYPTIKARVAQAFYEHGRFCAAHPILCLSMTICFFVLLALPTVSRFRLPISSPMDVHWSTGIPEPNTGPEWLQLSPAAYLQQIVIRSGVEPWHAANLSVEQSIRGPLSRAFIAMEKLRMVPELSAICLQIQNNGELGIPRRGCLLTSPSLFWHDDVERMREDENVVSTVYAANCSPELCVRDLLLGMPAGMSGVKQRFQTNRKRTIDFTVTLFLHQYDEHTIQKMALSLETAFSRVESEAQDDTTFVHVFYRPRKYFTDYFPLILSYTIFGAYLYYSASKFEMVSSRAGLALAAAFTIAATLMITAGVSAYLDLQPSLWGADLFPYLALIVSLENVLCITKAVVYTPPSLDVASRIAHGLSHEGYTIAKYFLLELIFLSAGFITGVFEIQQFCQFAFVGLVTDFFMQLFFYIPCLCHHWALFQPSIARALSESRLNGLWTVDHGKSVTKKGHRRSASTAKQPDFDDNDKPLMGRMVSARRLGFMSFISRTRLFQRTLMVLFALWVIWLGFIVQRRLPDDAAGQFLSRDASRFGVSQRLLETAPQQWGEWQRRTFKWWPALFAEYNMTLSGHYITYLPPIVLKTTIAPDDPMLFAVPPRPTDADRPDLSPSPTSRPKSGLIELGYTKLKGHRFPIEFVKAGGPGQSLLCTVCQGGRVIFWDEKLDENRREMARNRFDPLGKETTDEARRRGDPINGTPRAQNGHELPAVWTVDANEKILVLGCADGSLEIGSFQRAKLLAVYLENKSGIVQMKIRGSLIALARLDGSVEVLRVDFSEGEPLRIRSVRQLGHSAAHQSPMTVLEMGDALFATASHDHSVKLWDNRTCRGLQHLQFHKAPVTSLLIDESEDVIFSACEEGVVCWWRMTTGKLIRSTEDPFGYAVELAATGEYLLGLGADGQLSVWDRPSGQLITRMGTHPPQGGGSPLLEKRFIVTMETGVVVTAQHRTISFWDLGYKALVKEVEVEQPLDGLAICLGRTVFAPSGNVVYRIPVPVVHLK</sequence>
<dbReference type="GO" id="GO:0032934">
    <property type="term" value="F:sterol binding"/>
    <property type="evidence" value="ECO:0007669"/>
    <property type="project" value="InterPro"/>
</dbReference>
<evidence type="ECO:0000256" key="11">
    <source>
        <dbReference type="ARBA" id="ARBA00022989"/>
    </source>
</evidence>
<evidence type="ECO:0000256" key="20">
    <source>
        <dbReference type="PROSITE-ProRule" id="PRU00221"/>
    </source>
</evidence>
<dbReference type="EMBL" id="CATQJA010002280">
    <property type="protein sequence ID" value="CAJ0570304.1"/>
    <property type="molecule type" value="Genomic_DNA"/>
</dbReference>
<evidence type="ECO:0000256" key="2">
    <source>
        <dbReference type="ARBA" id="ARBA00004557"/>
    </source>
</evidence>
<keyword evidence="10" id="KW-0256">Endoplasmic reticulum</keyword>
<evidence type="ECO:0000256" key="10">
    <source>
        <dbReference type="ARBA" id="ARBA00022824"/>
    </source>
</evidence>
<evidence type="ECO:0000256" key="4">
    <source>
        <dbReference type="ARBA" id="ARBA00007410"/>
    </source>
</evidence>
<feature type="compositionally biased region" description="Basic and acidic residues" evidence="21">
    <location>
        <begin position="692"/>
        <end position="701"/>
    </location>
</feature>
<evidence type="ECO:0000256" key="9">
    <source>
        <dbReference type="ARBA" id="ARBA00022737"/>
    </source>
</evidence>
<keyword evidence="25" id="KW-1185">Reference proteome</keyword>
<gene>
    <name evidence="24" type="ORF">MSPICULIGERA_LOCUS8748</name>
</gene>
<keyword evidence="6" id="KW-0153">Cholesterol metabolism</keyword>
<dbReference type="InterPro" id="IPR001680">
    <property type="entry name" value="WD40_rpt"/>
</dbReference>
<keyword evidence="15 22" id="KW-0472">Membrane</keyword>
<keyword evidence="16" id="KW-1207">Sterol metabolism</keyword>
<feature type="domain" description="SSD" evidence="23">
    <location>
        <begin position="269"/>
        <end position="427"/>
    </location>
</feature>
<keyword evidence="11 22" id="KW-1133">Transmembrane helix</keyword>
<comment type="caution">
    <text evidence="24">The sequence shown here is derived from an EMBL/GenBank/DDBJ whole genome shotgun (WGS) entry which is preliminary data.</text>
</comment>
<dbReference type="GO" id="GO:0045540">
    <property type="term" value="P:regulation of cholesterol biosynthetic process"/>
    <property type="evidence" value="ECO:0007669"/>
    <property type="project" value="TreeGrafter"/>
</dbReference>
<feature type="non-terminal residue" evidence="24">
    <location>
        <position position="1007"/>
    </location>
</feature>
<comment type="function">
    <text evidence="19">Escort protein required for cholesterol as well as lipid homeostasis. Regulates export of the SCAP-SREBP complex from the endoplasmic reticulum to the Golgi upon low cholesterol, thereby regulating the processing of sterol regulatory element-binding proteins (SREBPs) SREBF1/SREBP1 and SREBF2/SREBP2. At high sterol concentrations, formation of a ternary complex with INSIG (INSIG1 or INSIG2) leads to mask the ER export signal in SCAP, promoting retention of the complex in the endoplasmic reticulum. Low sterol concentrations trigger release of INSIG, a conformational change in the SSD domain of SCAP, unmasking of the ER export signal, promoting recruitment into COPII-coated vesicles and transport of the SCAP-SREBP to the Golgi: in the Golgi, SREBPs are then processed, releasing the transcription factor fragment of SREBPs from the membrane, its import into the nucleus and up-regulation of LDLR, INSIG1 and the mevalonate pathway. Binds cholesterol via its SSD domain.</text>
</comment>
<dbReference type="InterPro" id="IPR030225">
    <property type="entry name" value="SCAP"/>
</dbReference>
<evidence type="ECO:0000256" key="21">
    <source>
        <dbReference type="SAM" id="MobiDB-lite"/>
    </source>
</evidence>
<dbReference type="InterPro" id="IPR000731">
    <property type="entry name" value="SSD"/>
</dbReference>
<feature type="transmembrane region" description="Helical" evidence="22">
    <location>
        <begin position="502"/>
        <end position="522"/>
    </location>
</feature>
<evidence type="ECO:0000256" key="5">
    <source>
        <dbReference type="ARBA" id="ARBA00019541"/>
    </source>
</evidence>
<dbReference type="PROSITE" id="PS50156">
    <property type="entry name" value="SSD"/>
    <property type="match status" value="1"/>
</dbReference>
<dbReference type="GO" id="GO:0005789">
    <property type="term" value="C:endoplasmic reticulum membrane"/>
    <property type="evidence" value="ECO:0007669"/>
    <property type="project" value="UniProtKB-SubCell"/>
</dbReference>
<organism evidence="24 25">
    <name type="scientific">Mesorhabditis spiculigera</name>
    <dbReference type="NCBI Taxonomy" id="96644"/>
    <lineage>
        <taxon>Eukaryota</taxon>
        <taxon>Metazoa</taxon>
        <taxon>Ecdysozoa</taxon>
        <taxon>Nematoda</taxon>
        <taxon>Chromadorea</taxon>
        <taxon>Rhabditida</taxon>
        <taxon>Rhabditina</taxon>
        <taxon>Rhabditomorpha</taxon>
        <taxon>Rhabditoidea</taxon>
        <taxon>Rhabditidae</taxon>
        <taxon>Mesorhabditinae</taxon>
        <taxon>Mesorhabditis</taxon>
    </lineage>
</organism>
<evidence type="ECO:0000256" key="14">
    <source>
        <dbReference type="ARBA" id="ARBA00023121"/>
    </source>
</evidence>
<feature type="transmembrane region" description="Helical" evidence="22">
    <location>
        <begin position="377"/>
        <end position="399"/>
    </location>
</feature>
<feature type="region of interest" description="Disordered" evidence="21">
    <location>
        <begin position="459"/>
        <end position="478"/>
    </location>
</feature>
<dbReference type="SMART" id="SM00320">
    <property type="entry name" value="WD40"/>
    <property type="match status" value="4"/>
</dbReference>
<dbReference type="Gene3D" id="2.130.10.10">
    <property type="entry name" value="YVTN repeat-like/Quinoprotein amine dehydrogenase"/>
    <property type="match status" value="1"/>
</dbReference>
<evidence type="ECO:0000256" key="6">
    <source>
        <dbReference type="ARBA" id="ARBA00022548"/>
    </source>
</evidence>
<evidence type="ECO:0000256" key="3">
    <source>
        <dbReference type="ARBA" id="ARBA00004653"/>
    </source>
</evidence>
<name>A0AA36CL19_9BILA</name>
<feature type="region of interest" description="Disordered" evidence="21">
    <location>
        <begin position="692"/>
        <end position="711"/>
    </location>
</feature>
<keyword evidence="13" id="KW-0443">Lipid metabolism</keyword>
<dbReference type="InterPro" id="IPR057041">
    <property type="entry name" value="SCAP_N"/>
</dbReference>
<keyword evidence="18" id="KW-0753">Steroid metabolism</keyword>
<dbReference type="Pfam" id="PF24006">
    <property type="entry name" value="SCAP_N"/>
    <property type="match status" value="1"/>
</dbReference>
<evidence type="ECO:0000256" key="22">
    <source>
        <dbReference type="SAM" id="Phobius"/>
    </source>
</evidence>
<dbReference type="Pfam" id="PF00400">
    <property type="entry name" value="WD40"/>
    <property type="match status" value="1"/>
</dbReference>
<keyword evidence="12" id="KW-0333">Golgi apparatus</keyword>
<comment type="subcellular location">
    <subcellularLocation>
        <location evidence="2">Cytoplasmic vesicle</location>
        <location evidence="2">COPII-coated vesicle membrane</location>
        <topology evidence="2">Multi-pass membrane protein</topology>
    </subcellularLocation>
    <subcellularLocation>
        <location evidence="1">Endoplasmic reticulum membrane</location>
        <topology evidence="1">Multi-pass membrane protein</topology>
    </subcellularLocation>
    <subcellularLocation>
        <location evidence="3">Golgi apparatus membrane</location>
        <topology evidence="3">Multi-pass membrane protein</topology>
    </subcellularLocation>
</comment>
<dbReference type="Proteomes" id="UP001177023">
    <property type="component" value="Unassembled WGS sequence"/>
</dbReference>
<feature type="transmembrane region" description="Helical" evidence="22">
    <location>
        <begin position="334"/>
        <end position="356"/>
    </location>
</feature>